<dbReference type="EMBL" id="KZ502358">
    <property type="protein sequence ID" value="PKU80374.1"/>
    <property type="molecule type" value="Genomic_DNA"/>
</dbReference>
<dbReference type="AlphaFoldDB" id="A0A2I0WXJ2"/>
<dbReference type="Proteomes" id="UP000233837">
    <property type="component" value="Unassembled WGS sequence"/>
</dbReference>
<reference evidence="1 2" key="2">
    <citation type="journal article" date="2017" name="Nature">
        <title>The Apostasia genome and the evolution of orchids.</title>
        <authorList>
            <person name="Zhang G.Q."/>
            <person name="Liu K.W."/>
            <person name="Li Z."/>
            <person name="Lohaus R."/>
            <person name="Hsiao Y.Y."/>
            <person name="Niu S.C."/>
            <person name="Wang J.Y."/>
            <person name="Lin Y.C."/>
            <person name="Xu Q."/>
            <person name="Chen L.J."/>
            <person name="Yoshida K."/>
            <person name="Fujiwara S."/>
            <person name="Wang Z.W."/>
            <person name="Zhang Y.Q."/>
            <person name="Mitsuda N."/>
            <person name="Wang M."/>
            <person name="Liu G.H."/>
            <person name="Pecoraro L."/>
            <person name="Huang H.X."/>
            <person name="Xiao X.J."/>
            <person name="Lin M."/>
            <person name="Wu X.Y."/>
            <person name="Wu W.L."/>
            <person name="Chen Y.Y."/>
            <person name="Chang S.B."/>
            <person name="Sakamoto S."/>
            <person name="Ohme-Takagi M."/>
            <person name="Yagi M."/>
            <person name="Zeng S.J."/>
            <person name="Shen C.Y."/>
            <person name="Yeh C.M."/>
            <person name="Luo Y.B."/>
            <person name="Tsai W.C."/>
            <person name="Van de Peer Y."/>
            <person name="Liu Z.J."/>
        </authorList>
    </citation>
    <scope>NUCLEOTIDE SEQUENCE [LARGE SCALE GENOMIC DNA]</scope>
    <source>
        <tissue evidence="1">The whole plant</tissue>
    </source>
</reference>
<proteinExistence type="predicted"/>
<organism evidence="1 2">
    <name type="scientific">Dendrobium catenatum</name>
    <dbReference type="NCBI Taxonomy" id="906689"/>
    <lineage>
        <taxon>Eukaryota</taxon>
        <taxon>Viridiplantae</taxon>
        <taxon>Streptophyta</taxon>
        <taxon>Embryophyta</taxon>
        <taxon>Tracheophyta</taxon>
        <taxon>Spermatophyta</taxon>
        <taxon>Magnoliopsida</taxon>
        <taxon>Liliopsida</taxon>
        <taxon>Asparagales</taxon>
        <taxon>Orchidaceae</taxon>
        <taxon>Epidendroideae</taxon>
        <taxon>Malaxideae</taxon>
        <taxon>Dendrobiinae</taxon>
        <taxon>Dendrobium</taxon>
    </lineage>
</organism>
<gene>
    <name evidence="1" type="ORF">MA16_Dca019866</name>
</gene>
<sequence length="68" mass="8148">MKDNTLKLLHLEKNDTGGVALAERRKRLEAREERVERARRIFGRDEKEGWKEPAGYPKQTRRLKLFQK</sequence>
<accession>A0A2I0WXJ2</accession>
<protein>
    <submittedName>
        <fullName evidence="1">Uncharacterized protein</fullName>
    </submittedName>
</protein>
<evidence type="ECO:0000313" key="2">
    <source>
        <dbReference type="Proteomes" id="UP000233837"/>
    </source>
</evidence>
<keyword evidence="2" id="KW-1185">Reference proteome</keyword>
<name>A0A2I0WXJ2_9ASPA</name>
<evidence type="ECO:0000313" key="1">
    <source>
        <dbReference type="EMBL" id="PKU80374.1"/>
    </source>
</evidence>
<reference evidence="1 2" key="1">
    <citation type="journal article" date="2016" name="Sci. Rep.">
        <title>The Dendrobium catenatum Lindl. genome sequence provides insights into polysaccharide synthase, floral development and adaptive evolution.</title>
        <authorList>
            <person name="Zhang G.Q."/>
            <person name="Xu Q."/>
            <person name="Bian C."/>
            <person name="Tsai W.C."/>
            <person name="Yeh C.M."/>
            <person name="Liu K.W."/>
            <person name="Yoshida K."/>
            <person name="Zhang L.S."/>
            <person name="Chang S.B."/>
            <person name="Chen F."/>
            <person name="Shi Y."/>
            <person name="Su Y.Y."/>
            <person name="Zhang Y.Q."/>
            <person name="Chen L.J."/>
            <person name="Yin Y."/>
            <person name="Lin M."/>
            <person name="Huang H."/>
            <person name="Deng H."/>
            <person name="Wang Z.W."/>
            <person name="Zhu S.L."/>
            <person name="Zhao X."/>
            <person name="Deng C."/>
            <person name="Niu S.C."/>
            <person name="Huang J."/>
            <person name="Wang M."/>
            <person name="Liu G.H."/>
            <person name="Yang H.J."/>
            <person name="Xiao X.J."/>
            <person name="Hsiao Y.Y."/>
            <person name="Wu W.L."/>
            <person name="Chen Y.Y."/>
            <person name="Mitsuda N."/>
            <person name="Ohme-Takagi M."/>
            <person name="Luo Y.B."/>
            <person name="Van de Peer Y."/>
            <person name="Liu Z.J."/>
        </authorList>
    </citation>
    <scope>NUCLEOTIDE SEQUENCE [LARGE SCALE GENOMIC DNA]</scope>
    <source>
        <tissue evidence="1">The whole plant</tissue>
    </source>
</reference>